<proteinExistence type="predicted"/>
<dbReference type="Proteomes" id="UP000325811">
    <property type="component" value="Chromosome I"/>
</dbReference>
<organism evidence="1 2">
    <name type="scientific">Paraburkholderia dioscoreae</name>
    <dbReference type="NCBI Taxonomy" id="2604047"/>
    <lineage>
        <taxon>Bacteria</taxon>
        <taxon>Pseudomonadati</taxon>
        <taxon>Pseudomonadota</taxon>
        <taxon>Betaproteobacteria</taxon>
        <taxon>Burkholderiales</taxon>
        <taxon>Burkholderiaceae</taxon>
        <taxon>Paraburkholderia</taxon>
    </lineage>
</organism>
<reference evidence="1 2" key="1">
    <citation type="submission" date="2019-08" db="EMBL/GenBank/DDBJ databases">
        <authorList>
            <person name="Herpell B J."/>
        </authorList>
    </citation>
    <scope>NUCLEOTIDE SEQUENCE [LARGE SCALE GENOMIC DNA]</scope>
    <source>
        <strain evidence="2">Msb3</strain>
    </source>
</reference>
<sequence length="29" mass="3306">MRFNAVGRDLSTDLCKKSGDNFLTIRMES</sequence>
<accession>A0A5Q4ZCJ9</accession>
<protein>
    <submittedName>
        <fullName evidence="1">Uncharacterized protein</fullName>
    </submittedName>
</protein>
<evidence type="ECO:0000313" key="2">
    <source>
        <dbReference type="Proteomes" id="UP000325811"/>
    </source>
</evidence>
<evidence type="ECO:0000313" key="1">
    <source>
        <dbReference type="EMBL" id="VVD28835.1"/>
    </source>
</evidence>
<gene>
    <name evidence="1" type="ORF">PDMSB3_2379</name>
</gene>
<keyword evidence="2" id="KW-1185">Reference proteome</keyword>
<dbReference type="EMBL" id="LR699553">
    <property type="protein sequence ID" value="VVD28835.1"/>
    <property type="molecule type" value="Genomic_DNA"/>
</dbReference>
<dbReference type="KEGG" id="pdio:PDMSB3_2379"/>
<name>A0A5Q4ZCJ9_9BURK</name>
<dbReference type="AlphaFoldDB" id="A0A5Q4ZCJ9"/>